<dbReference type="EMBL" id="BKCJ010002610">
    <property type="protein sequence ID" value="GEU49756.1"/>
    <property type="molecule type" value="Genomic_DNA"/>
</dbReference>
<name>A0A6L2KK74_TANCI</name>
<dbReference type="GO" id="GO:0003676">
    <property type="term" value="F:nucleic acid binding"/>
    <property type="evidence" value="ECO:0007669"/>
    <property type="project" value="InterPro"/>
</dbReference>
<sequence>MENLNEVKVKELRSKNGTEFRIHKLKEFCDEKGISQNFSSPCTPEQNGVAERRNKTLIEAARTMLYSANLPKQFWGEGVNTACYIQNISIIVKRRMILEPGHQSRKVPINETFHEQTGDELTENELKQVEADDQAIQTILLGLPEEIYAVVDSCKTV</sequence>
<dbReference type="InterPro" id="IPR039537">
    <property type="entry name" value="Retrotran_Ty1/copia-like"/>
</dbReference>
<dbReference type="GO" id="GO:0015074">
    <property type="term" value="P:DNA integration"/>
    <property type="evidence" value="ECO:0007669"/>
    <property type="project" value="InterPro"/>
</dbReference>
<dbReference type="PANTHER" id="PTHR42648:SF32">
    <property type="entry name" value="RIBONUCLEASE H-LIKE DOMAIN, GAG-PRE-INTEGRASE DOMAIN PROTEIN-RELATED"/>
    <property type="match status" value="1"/>
</dbReference>
<dbReference type="Gene3D" id="3.30.420.10">
    <property type="entry name" value="Ribonuclease H-like superfamily/Ribonuclease H"/>
    <property type="match status" value="1"/>
</dbReference>
<evidence type="ECO:0000313" key="2">
    <source>
        <dbReference type="EMBL" id="GEU49756.1"/>
    </source>
</evidence>
<dbReference type="InterPro" id="IPR012337">
    <property type="entry name" value="RNaseH-like_sf"/>
</dbReference>
<feature type="domain" description="Integrase catalytic" evidence="1">
    <location>
        <begin position="1"/>
        <end position="108"/>
    </location>
</feature>
<organism evidence="2">
    <name type="scientific">Tanacetum cinerariifolium</name>
    <name type="common">Dalmatian daisy</name>
    <name type="synonym">Chrysanthemum cinerariifolium</name>
    <dbReference type="NCBI Taxonomy" id="118510"/>
    <lineage>
        <taxon>Eukaryota</taxon>
        <taxon>Viridiplantae</taxon>
        <taxon>Streptophyta</taxon>
        <taxon>Embryophyta</taxon>
        <taxon>Tracheophyta</taxon>
        <taxon>Spermatophyta</taxon>
        <taxon>Magnoliopsida</taxon>
        <taxon>eudicotyledons</taxon>
        <taxon>Gunneridae</taxon>
        <taxon>Pentapetalae</taxon>
        <taxon>asterids</taxon>
        <taxon>campanulids</taxon>
        <taxon>Asterales</taxon>
        <taxon>Asteraceae</taxon>
        <taxon>Asteroideae</taxon>
        <taxon>Anthemideae</taxon>
        <taxon>Anthemidinae</taxon>
        <taxon>Tanacetum</taxon>
    </lineage>
</organism>
<accession>A0A6L2KK74</accession>
<proteinExistence type="predicted"/>
<reference evidence="2" key="1">
    <citation type="journal article" date="2019" name="Sci. Rep.">
        <title>Draft genome of Tanacetum cinerariifolium, the natural source of mosquito coil.</title>
        <authorList>
            <person name="Yamashiro T."/>
            <person name="Shiraishi A."/>
            <person name="Satake H."/>
            <person name="Nakayama K."/>
        </authorList>
    </citation>
    <scope>NUCLEOTIDE SEQUENCE</scope>
</reference>
<evidence type="ECO:0000259" key="1">
    <source>
        <dbReference type="PROSITE" id="PS50994"/>
    </source>
</evidence>
<dbReference type="PROSITE" id="PS50994">
    <property type="entry name" value="INTEGRASE"/>
    <property type="match status" value="1"/>
</dbReference>
<dbReference type="InterPro" id="IPR001584">
    <property type="entry name" value="Integrase_cat-core"/>
</dbReference>
<dbReference type="SUPFAM" id="SSF53098">
    <property type="entry name" value="Ribonuclease H-like"/>
    <property type="match status" value="1"/>
</dbReference>
<protein>
    <submittedName>
        <fullName evidence="2">Putative ribonuclease H-like domain-containing protein</fullName>
    </submittedName>
</protein>
<dbReference type="PANTHER" id="PTHR42648">
    <property type="entry name" value="TRANSPOSASE, PUTATIVE-RELATED"/>
    <property type="match status" value="1"/>
</dbReference>
<comment type="caution">
    <text evidence="2">The sequence shown here is derived from an EMBL/GenBank/DDBJ whole genome shotgun (WGS) entry which is preliminary data.</text>
</comment>
<dbReference type="AlphaFoldDB" id="A0A6L2KK74"/>
<dbReference type="InterPro" id="IPR036397">
    <property type="entry name" value="RNaseH_sf"/>
</dbReference>
<gene>
    <name evidence="2" type="ORF">Tci_021734</name>
</gene>